<keyword evidence="3" id="KW-1185">Reference proteome</keyword>
<name>A0ABU7LTW6_9PROT</name>
<proteinExistence type="predicted"/>
<organism evidence="2 3">
    <name type="scientific">Hyphobacterium lacteum</name>
    <dbReference type="NCBI Taxonomy" id="3116575"/>
    <lineage>
        <taxon>Bacteria</taxon>
        <taxon>Pseudomonadati</taxon>
        <taxon>Pseudomonadota</taxon>
        <taxon>Alphaproteobacteria</taxon>
        <taxon>Maricaulales</taxon>
        <taxon>Maricaulaceae</taxon>
        <taxon>Hyphobacterium</taxon>
    </lineage>
</organism>
<keyword evidence="1" id="KW-0472">Membrane</keyword>
<protein>
    <submittedName>
        <fullName evidence="2">Sodium-dependent bicarbonate transport family permease</fullName>
    </submittedName>
</protein>
<feature type="transmembrane region" description="Helical" evidence="1">
    <location>
        <begin position="68"/>
        <end position="88"/>
    </location>
</feature>
<evidence type="ECO:0000313" key="3">
    <source>
        <dbReference type="Proteomes" id="UP001354971"/>
    </source>
</evidence>
<feature type="transmembrane region" description="Helical" evidence="1">
    <location>
        <begin position="229"/>
        <end position="253"/>
    </location>
</feature>
<feature type="transmembrane region" description="Helical" evidence="1">
    <location>
        <begin position="290"/>
        <end position="314"/>
    </location>
</feature>
<feature type="transmembrane region" description="Helical" evidence="1">
    <location>
        <begin position="37"/>
        <end position="56"/>
    </location>
</feature>
<sequence length="320" mass="32843">MGLFDLALTNLVSPPILFFALGLVAALIRSDLAVPEAVAKSLSIFLIMAIGFKGGVEMASASLSDAAMAIGAGILISFALPFISFGLLRATSRTGRVDAAAIAAHYGSISIVTFIAASDAGNAMGLAAAGFMVAVAAAMEAPAIFSGLILAGKQEGQSDRELFREVAVNGSIVLLVGAFLIGWATGETGREVVEPLFYDVFRGVLCIFLLDMGLVAGRGLVRQAGALQWPVILHGLYMPVIGASLGLFIAWIIGLAPGTGALLMTLSASASYIAVPAAMRLALPKAKPAVALTLSLGVTFPFNLVFGIPIYFAIARAVLG</sequence>
<feature type="transmembrane region" description="Helical" evidence="1">
    <location>
        <begin position="162"/>
        <end position="184"/>
    </location>
</feature>
<dbReference type="EMBL" id="JAZDRP010000012">
    <property type="protein sequence ID" value="MEE2527348.1"/>
    <property type="molecule type" value="Genomic_DNA"/>
</dbReference>
<evidence type="ECO:0000313" key="2">
    <source>
        <dbReference type="EMBL" id="MEE2527348.1"/>
    </source>
</evidence>
<keyword evidence="1" id="KW-0812">Transmembrane</keyword>
<feature type="transmembrane region" description="Helical" evidence="1">
    <location>
        <begin position="6"/>
        <end position="28"/>
    </location>
</feature>
<comment type="caution">
    <text evidence="2">The sequence shown here is derived from an EMBL/GenBank/DDBJ whole genome shotgun (WGS) entry which is preliminary data.</text>
</comment>
<dbReference type="InterPro" id="IPR010293">
    <property type="entry name" value="Sbt_1"/>
</dbReference>
<evidence type="ECO:0000256" key="1">
    <source>
        <dbReference type="SAM" id="Phobius"/>
    </source>
</evidence>
<accession>A0ABU7LTW6</accession>
<feature type="transmembrane region" description="Helical" evidence="1">
    <location>
        <begin position="100"/>
        <end position="117"/>
    </location>
</feature>
<dbReference type="PANTHER" id="PTHR40400:SF1">
    <property type="entry name" value="SLR1512 PROTEIN"/>
    <property type="match status" value="1"/>
</dbReference>
<dbReference type="Proteomes" id="UP001354971">
    <property type="component" value="Unassembled WGS sequence"/>
</dbReference>
<reference evidence="2 3" key="1">
    <citation type="submission" date="2024-01" db="EMBL/GenBank/DDBJ databases">
        <title>Hyphobacterium bacterium isolated from marine sediment.</title>
        <authorList>
            <person name="Zhao S."/>
        </authorList>
    </citation>
    <scope>NUCLEOTIDE SEQUENCE [LARGE SCALE GENOMIC DNA]</scope>
    <source>
        <strain evidence="3">HN65</strain>
    </source>
</reference>
<dbReference type="PANTHER" id="PTHR40400">
    <property type="entry name" value="SLR1512 PROTEIN"/>
    <property type="match status" value="1"/>
</dbReference>
<feature type="transmembrane region" description="Helical" evidence="1">
    <location>
        <begin position="196"/>
        <end position="217"/>
    </location>
</feature>
<dbReference type="Pfam" id="PF05982">
    <property type="entry name" value="Sbt_1"/>
    <property type="match status" value="1"/>
</dbReference>
<gene>
    <name evidence="2" type="ORF">V0U79_13355</name>
</gene>
<dbReference type="RefSeq" id="WP_330200010.1">
    <property type="nucleotide sequence ID" value="NZ_JAZDRP010000012.1"/>
</dbReference>
<feature type="transmembrane region" description="Helical" evidence="1">
    <location>
        <begin position="259"/>
        <end position="278"/>
    </location>
</feature>
<keyword evidence="1" id="KW-1133">Transmembrane helix</keyword>
<feature type="transmembrane region" description="Helical" evidence="1">
    <location>
        <begin position="123"/>
        <end position="150"/>
    </location>
</feature>